<organism evidence="8">
    <name type="scientific">Variovorax paradoxus</name>
    <dbReference type="NCBI Taxonomy" id="34073"/>
    <lineage>
        <taxon>Bacteria</taxon>
        <taxon>Pseudomonadati</taxon>
        <taxon>Pseudomonadota</taxon>
        <taxon>Betaproteobacteria</taxon>
        <taxon>Burkholderiales</taxon>
        <taxon>Comamonadaceae</taxon>
        <taxon>Variovorax</taxon>
    </lineage>
</organism>
<sequence length="406" mass="42474">MNAADPGTPARTARTLRAVVAAQFFSSLADNALLIVAIGLLAQRHAPGWMTPALRLFFYLSYVLLAAFAGAVADAAPKGRVLMATNLVKLGGCALLLWHVQPLVAYALVGLGAAAYSPAKYGILPELLPEEELVKANGWVEASTVVSILFGVGLGSALVDRDLGLHAIGAVYLLAAACTLAIPYSPARDRKALAHPGRLLRDFRRSLGLLWQDADARISLAVTSLFWAASATLQFLVLRWAAERLGLTLAQGALLQIAVAIGMVAGAMGAARWFPLERARRALPLGVVLGAAVMAMTLVTGPAFAVAMLVLVGALAGLLLVPMNALLQSRGLLRMHPGQSIAVQNANESLASLVMLGVYGGLLYLDAPLLPTLAGFGAFLVLAMGGIFAWSRRQSSTRESLASQNG</sequence>
<name>A0A679J9W9_VARPD</name>
<dbReference type="AlphaFoldDB" id="A0A679J9W9"/>
<dbReference type="PANTHER" id="PTHR43266:SF2">
    <property type="entry name" value="MAJOR FACILITATOR SUPERFAMILY (MFS) PROFILE DOMAIN-CONTAINING PROTEIN"/>
    <property type="match status" value="1"/>
</dbReference>
<keyword evidence="6 7" id="KW-0472">Membrane</keyword>
<dbReference type="RefSeq" id="WP_339093487.1">
    <property type="nucleotide sequence ID" value="NZ_LR743508.1"/>
</dbReference>
<proteinExistence type="predicted"/>
<dbReference type="SUPFAM" id="SSF103473">
    <property type="entry name" value="MFS general substrate transporter"/>
    <property type="match status" value="1"/>
</dbReference>
<dbReference type="InterPro" id="IPR036259">
    <property type="entry name" value="MFS_trans_sf"/>
</dbReference>
<keyword evidence="4 7" id="KW-0812">Transmembrane</keyword>
<reference evidence="8" key="1">
    <citation type="submission" date="2019-12" db="EMBL/GenBank/DDBJ databases">
        <authorList>
            <person name="Cremers G."/>
        </authorList>
    </citation>
    <scope>NUCLEOTIDE SEQUENCE</scope>
    <source>
        <strain evidence="8">Vvax</strain>
    </source>
</reference>
<feature type="transmembrane region" description="Helical" evidence="7">
    <location>
        <begin position="54"/>
        <end position="76"/>
    </location>
</feature>
<feature type="transmembrane region" description="Helical" evidence="7">
    <location>
        <begin position="165"/>
        <end position="184"/>
    </location>
</feature>
<keyword evidence="3" id="KW-1003">Cell membrane</keyword>
<accession>A0A679J9W9</accession>
<protein>
    <submittedName>
        <fullName evidence="8">Lysophospholipid transporter LplT</fullName>
    </submittedName>
</protein>
<keyword evidence="5 7" id="KW-1133">Transmembrane helix</keyword>
<dbReference type="Pfam" id="PF07690">
    <property type="entry name" value="MFS_1"/>
    <property type="match status" value="1"/>
</dbReference>
<feature type="transmembrane region" description="Helical" evidence="7">
    <location>
        <begin position="218"/>
        <end position="241"/>
    </location>
</feature>
<dbReference type="GO" id="GO:0005886">
    <property type="term" value="C:plasma membrane"/>
    <property type="evidence" value="ECO:0007669"/>
    <property type="project" value="UniProtKB-SubCell"/>
</dbReference>
<evidence type="ECO:0000256" key="3">
    <source>
        <dbReference type="ARBA" id="ARBA00022475"/>
    </source>
</evidence>
<feature type="transmembrane region" description="Helical" evidence="7">
    <location>
        <begin position="282"/>
        <end position="299"/>
    </location>
</feature>
<evidence type="ECO:0000256" key="2">
    <source>
        <dbReference type="ARBA" id="ARBA00022448"/>
    </source>
</evidence>
<feature type="transmembrane region" description="Helical" evidence="7">
    <location>
        <begin position="371"/>
        <end position="390"/>
    </location>
</feature>
<feature type="transmembrane region" description="Helical" evidence="7">
    <location>
        <begin position="20"/>
        <end position="42"/>
    </location>
</feature>
<dbReference type="GO" id="GO:0022857">
    <property type="term" value="F:transmembrane transporter activity"/>
    <property type="evidence" value="ECO:0007669"/>
    <property type="project" value="InterPro"/>
</dbReference>
<feature type="transmembrane region" description="Helical" evidence="7">
    <location>
        <begin position="305"/>
        <end position="327"/>
    </location>
</feature>
<dbReference type="InterPro" id="IPR011701">
    <property type="entry name" value="MFS"/>
</dbReference>
<dbReference type="NCBIfam" id="NF008397">
    <property type="entry name" value="PRK11195.1"/>
    <property type="match status" value="1"/>
</dbReference>
<dbReference type="EMBL" id="LR743508">
    <property type="protein sequence ID" value="CAA2109535.1"/>
    <property type="molecule type" value="Genomic_DNA"/>
</dbReference>
<evidence type="ECO:0000256" key="6">
    <source>
        <dbReference type="ARBA" id="ARBA00023136"/>
    </source>
</evidence>
<evidence type="ECO:0000313" key="8">
    <source>
        <dbReference type="EMBL" id="CAA2109535.1"/>
    </source>
</evidence>
<evidence type="ECO:0000256" key="7">
    <source>
        <dbReference type="SAM" id="Phobius"/>
    </source>
</evidence>
<feature type="transmembrane region" description="Helical" evidence="7">
    <location>
        <begin position="96"/>
        <end position="117"/>
    </location>
</feature>
<evidence type="ECO:0000256" key="4">
    <source>
        <dbReference type="ARBA" id="ARBA00022692"/>
    </source>
</evidence>
<gene>
    <name evidence="8" type="primary">lplT_3</name>
    <name evidence="8" type="ORF">VVAX_05806</name>
</gene>
<comment type="subcellular location">
    <subcellularLocation>
        <location evidence="1">Cell membrane</location>
        <topology evidence="1">Multi-pass membrane protein</topology>
    </subcellularLocation>
</comment>
<evidence type="ECO:0000256" key="1">
    <source>
        <dbReference type="ARBA" id="ARBA00004651"/>
    </source>
</evidence>
<feature type="transmembrane region" description="Helical" evidence="7">
    <location>
        <begin position="348"/>
        <end position="365"/>
    </location>
</feature>
<evidence type="ECO:0000256" key="5">
    <source>
        <dbReference type="ARBA" id="ARBA00022989"/>
    </source>
</evidence>
<dbReference type="Gene3D" id="1.20.1250.20">
    <property type="entry name" value="MFS general substrate transporter like domains"/>
    <property type="match status" value="1"/>
</dbReference>
<dbReference type="PANTHER" id="PTHR43266">
    <property type="entry name" value="MACROLIDE-EFFLUX PROTEIN"/>
    <property type="match status" value="1"/>
</dbReference>
<feature type="transmembrane region" description="Helical" evidence="7">
    <location>
        <begin position="253"/>
        <end position="275"/>
    </location>
</feature>
<keyword evidence="2" id="KW-0813">Transport</keyword>